<proteinExistence type="predicted"/>
<dbReference type="HOGENOM" id="CLU_159259_0_0_5"/>
<dbReference type="OrthoDB" id="7916272at2"/>
<evidence type="ECO:0000313" key="2">
    <source>
        <dbReference type="EMBL" id="EYD75052.1"/>
    </source>
</evidence>
<evidence type="ECO:0000256" key="1">
    <source>
        <dbReference type="SAM" id="MobiDB-lite"/>
    </source>
</evidence>
<dbReference type="STRING" id="442562.Rumeso_03380"/>
<organism evidence="2 3">
    <name type="scientific">Rubellimicrobium mesophilum DSM 19309</name>
    <dbReference type="NCBI Taxonomy" id="442562"/>
    <lineage>
        <taxon>Bacteria</taxon>
        <taxon>Pseudomonadati</taxon>
        <taxon>Pseudomonadota</taxon>
        <taxon>Alphaproteobacteria</taxon>
        <taxon>Rhodobacterales</taxon>
        <taxon>Roseobacteraceae</taxon>
        <taxon>Rubellimicrobium</taxon>
    </lineage>
</organism>
<keyword evidence="3" id="KW-1185">Reference proteome</keyword>
<evidence type="ECO:0000313" key="3">
    <source>
        <dbReference type="Proteomes" id="UP000019666"/>
    </source>
</evidence>
<comment type="caution">
    <text evidence="2">The sequence shown here is derived from an EMBL/GenBank/DDBJ whole genome shotgun (WGS) entry which is preliminary data.</text>
</comment>
<dbReference type="AlphaFoldDB" id="A0A017HKR9"/>
<reference evidence="2 3" key="1">
    <citation type="submission" date="2013-02" db="EMBL/GenBank/DDBJ databases">
        <authorList>
            <person name="Fiebig A."/>
            <person name="Goeker M."/>
            <person name="Klenk H.-P.P."/>
        </authorList>
    </citation>
    <scope>NUCLEOTIDE SEQUENCE [LARGE SCALE GENOMIC DNA]</scope>
    <source>
        <strain evidence="2 3">DSM 19309</strain>
    </source>
</reference>
<protein>
    <submittedName>
        <fullName evidence="2">Uncharacterized protein</fullName>
    </submittedName>
</protein>
<feature type="compositionally biased region" description="Basic and acidic residues" evidence="1">
    <location>
        <begin position="1"/>
        <end position="21"/>
    </location>
</feature>
<dbReference type="RefSeq" id="WP_037279735.1">
    <property type="nucleotide sequence ID" value="NZ_KK088564.1"/>
</dbReference>
<dbReference type="Proteomes" id="UP000019666">
    <property type="component" value="Unassembled WGS sequence"/>
</dbReference>
<gene>
    <name evidence="2" type="ORF">Rumeso_03380</name>
</gene>
<dbReference type="EMBL" id="AOSK01000094">
    <property type="protein sequence ID" value="EYD75052.1"/>
    <property type="molecule type" value="Genomic_DNA"/>
</dbReference>
<accession>A0A017HKR9</accession>
<feature type="region of interest" description="Disordered" evidence="1">
    <location>
        <begin position="1"/>
        <end position="34"/>
    </location>
</feature>
<sequence>MPTDNFESHQRGLESPADRHQSIVPSDGAPVDPRPRALYCQTAGDVALEDRWGTVLTYAVQAGQVLPFRAAKVRATGTTATVYGWD</sequence>
<name>A0A017HKR9_9RHOB</name>